<organism evidence="3 4">
    <name type="scientific">Ceutorhynchus assimilis</name>
    <name type="common">cabbage seed weevil</name>
    <dbReference type="NCBI Taxonomy" id="467358"/>
    <lineage>
        <taxon>Eukaryota</taxon>
        <taxon>Metazoa</taxon>
        <taxon>Ecdysozoa</taxon>
        <taxon>Arthropoda</taxon>
        <taxon>Hexapoda</taxon>
        <taxon>Insecta</taxon>
        <taxon>Pterygota</taxon>
        <taxon>Neoptera</taxon>
        <taxon>Endopterygota</taxon>
        <taxon>Coleoptera</taxon>
        <taxon>Polyphaga</taxon>
        <taxon>Cucujiformia</taxon>
        <taxon>Curculionidae</taxon>
        <taxon>Ceutorhynchinae</taxon>
        <taxon>Ceutorhynchus</taxon>
    </lineage>
</organism>
<feature type="region of interest" description="Disordered" evidence="1">
    <location>
        <begin position="115"/>
        <end position="135"/>
    </location>
</feature>
<dbReference type="AlphaFoldDB" id="A0A9N9MLL9"/>
<keyword evidence="4" id="KW-1185">Reference proteome</keyword>
<evidence type="ECO:0000256" key="1">
    <source>
        <dbReference type="SAM" id="MobiDB-lite"/>
    </source>
</evidence>
<evidence type="ECO:0000313" key="3">
    <source>
        <dbReference type="EMBL" id="CAG9764238.1"/>
    </source>
</evidence>
<accession>A0A9N9MLL9</accession>
<dbReference type="EMBL" id="OU892278">
    <property type="protein sequence ID" value="CAG9764238.1"/>
    <property type="molecule type" value="Genomic_DNA"/>
</dbReference>
<evidence type="ECO:0000313" key="4">
    <source>
        <dbReference type="Proteomes" id="UP001152799"/>
    </source>
</evidence>
<dbReference type="Proteomes" id="UP001152799">
    <property type="component" value="Chromosome 2"/>
</dbReference>
<evidence type="ECO:0008006" key="5">
    <source>
        <dbReference type="Google" id="ProtNLM"/>
    </source>
</evidence>
<name>A0A9N9MLL9_9CUCU</name>
<evidence type="ECO:0000256" key="2">
    <source>
        <dbReference type="SAM" id="SignalP"/>
    </source>
</evidence>
<feature type="chain" id="PRO_5040418151" description="Secreted protein" evidence="2">
    <location>
        <begin position="23"/>
        <end position="135"/>
    </location>
</feature>
<feature type="signal peptide" evidence="2">
    <location>
        <begin position="1"/>
        <end position="22"/>
    </location>
</feature>
<proteinExistence type="predicted"/>
<sequence>MSTILRLVFAALIFVEIDYILADEDYQERCHYCRSQDISECVPAQRSYGCPRPINQCISASVLLTDRKTNATHPLFLRRCWKGGCEELKKQDLKVLYCKTCNGKDNCNDDTIPEIDDVDPQVSTESPVIDGSPLA</sequence>
<protein>
    <recommendedName>
        <fullName evidence="5">Secreted protein</fullName>
    </recommendedName>
</protein>
<gene>
    <name evidence="3" type="ORF">CEUTPL_LOCUS4880</name>
</gene>
<reference evidence="3" key="1">
    <citation type="submission" date="2022-01" db="EMBL/GenBank/DDBJ databases">
        <authorList>
            <person name="King R."/>
        </authorList>
    </citation>
    <scope>NUCLEOTIDE SEQUENCE</scope>
</reference>
<keyword evidence="2" id="KW-0732">Signal</keyword>